<name>A0A377R2L6_9NEIS</name>
<dbReference type="AlphaFoldDB" id="A0A377R2L6"/>
<evidence type="ECO:0000313" key="1">
    <source>
        <dbReference type="EMBL" id="STR02499.1"/>
    </source>
</evidence>
<evidence type="ECO:0000313" key="2">
    <source>
        <dbReference type="Proteomes" id="UP000254293"/>
    </source>
</evidence>
<gene>
    <name evidence="1" type="ORF">NCTC13336_01375</name>
</gene>
<dbReference type="EMBL" id="UGJJ01000002">
    <property type="protein sequence ID" value="STR02499.1"/>
    <property type="molecule type" value="Genomic_DNA"/>
</dbReference>
<dbReference type="Proteomes" id="UP000254293">
    <property type="component" value="Unassembled WGS sequence"/>
</dbReference>
<sequence length="358" mass="40578">MSDNTTTSSSNLAKYYNPNRHKSFISPKTAMNHYLWDSDVPPQNRYYAEKFECKPDVSGRKAIEINAAEYMEYGGGRFVSAADFRMFEKFFAKDKGAIKPGEYDFKQMWGLLYGNTKTLPKTSDDFYTSVYQYNLAPESADFVERAFVFGSGNYTANIDSLKFVVDEQGGKSIRNLKITPVNDNFDFRGGGDKFSWQRMTVTAGNQFFTELLDSGRIGKTVPIRFTGEVPPVDVSEKDFNILKQKKQDIHGKDNNNLDYLRAAAKLLARDLDGVKKCSFLSSADQPATPSLLDRLTRMNQDYTAGNMNAFNAEVAELANSPRAQQFQSQIALKFEELQEQQRQQELLSQNQSRGFSRS</sequence>
<dbReference type="OrthoDB" id="8612644at2"/>
<dbReference type="RefSeq" id="WP_147286606.1">
    <property type="nucleotide sequence ID" value="NZ_CP091516.1"/>
</dbReference>
<accession>A0A377R2L6</accession>
<protein>
    <submittedName>
        <fullName evidence="1">Uncharacterized protein</fullName>
    </submittedName>
</protein>
<keyword evidence="2" id="KW-1185">Reference proteome</keyword>
<organism evidence="1 2">
    <name type="scientific">Kingella potus</name>
    <dbReference type="NCBI Taxonomy" id="265175"/>
    <lineage>
        <taxon>Bacteria</taxon>
        <taxon>Pseudomonadati</taxon>
        <taxon>Pseudomonadota</taxon>
        <taxon>Betaproteobacteria</taxon>
        <taxon>Neisseriales</taxon>
        <taxon>Neisseriaceae</taxon>
        <taxon>Kingella</taxon>
    </lineage>
</organism>
<proteinExistence type="predicted"/>
<reference evidence="1 2" key="1">
    <citation type="submission" date="2018-06" db="EMBL/GenBank/DDBJ databases">
        <authorList>
            <consortium name="Pathogen Informatics"/>
            <person name="Doyle S."/>
        </authorList>
    </citation>
    <scope>NUCLEOTIDE SEQUENCE [LARGE SCALE GENOMIC DNA]</scope>
    <source>
        <strain evidence="1 2">NCTC13336</strain>
    </source>
</reference>